<feature type="compositionally biased region" description="Basic and acidic residues" evidence="1">
    <location>
        <begin position="209"/>
        <end position="219"/>
    </location>
</feature>
<dbReference type="PANTHER" id="PTHR38113:SF2">
    <property type="entry name" value="DUF2293 DOMAIN-CONTAINING PROTEIN"/>
    <property type="match status" value="1"/>
</dbReference>
<dbReference type="PANTHER" id="PTHR38113">
    <property type="match status" value="1"/>
</dbReference>
<dbReference type="EMBL" id="CDHN01000006">
    <property type="protein sequence ID" value="CEJ93995.1"/>
    <property type="molecule type" value="Genomic_DNA"/>
</dbReference>
<dbReference type="OrthoDB" id="5381833at2759"/>
<sequence length="250" mass="28182">MRCKKAKQQRKTITSKKTLYIVKDKSRIQGLRAPKYILAQVFAEEKQTRSQRQAQVRRKDGTATDSFLKAIQAQFPKIPAPEAEIVASKATKKRSGRVGRTGTLDMDTKVRLAVAAHIRHCHTGYDVMMERGDTREESRAAVQQTILDKLNEWRGKANFTAQKDQRNRTSRLSKSTGRTTTTRIKTRAAGYQDRQPSPEVISLLSSDESEAKSPERLDLDTLSDFFATDDEDEDEVDDEGTGSDVMLDSL</sequence>
<feature type="region of interest" description="Disordered" evidence="1">
    <location>
        <begin position="157"/>
        <end position="250"/>
    </location>
</feature>
<dbReference type="HOGENOM" id="CLU_1111997_0_0_1"/>
<name>A0A0A1TQ88_9HYPO</name>
<feature type="compositionally biased region" description="Low complexity" evidence="1">
    <location>
        <begin position="170"/>
        <end position="183"/>
    </location>
</feature>
<protein>
    <recommendedName>
        <fullName evidence="2">DUF2293 domain-containing protein</fullName>
    </recommendedName>
</protein>
<dbReference type="InterPro" id="IPR018744">
    <property type="entry name" value="DUF2293"/>
</dbReference>
<evidence type="ECO:0000259" key="2">
    <source>
        <dbReference type="Pfam" id="PF10056"/>
    </source>
</evidence>
<proteinExistence type="predicted"/>
<accession>A0A0A1TQ88</accession>
<evidence type="ECO:0000256" key="1">
    <source>
        <dbReference type="SAM" id="MobiDB-lite"/>
    </source>
</evidence>
<feature type="domain" description="DUF2293" evidence="2">
    <location>
        <begin position="70"/>
        <end position="154"/>
    </location>
</feature>
<feature type="compositionally biased region" description="Acidic residues" evidence="1">
    <location>
        <begin position="227"/>
        <end position="241"/>
    </location>
</feature>
<evidence type="ECO:0000313" key="3">
    <source>
        <dbReference type="EMBL" id="CEJ93995.1"/>
    </source>
</evidence>
<dbReference type="AlphaFoldDB" id="A0A0A1TQ88"/>
<gene>
    <name evidence="3" type="ORF">VHEMI09552</name>
</gene>
<dbReference type="Pfam" id="PF10056">
    <property type="entry name" value="DUF2293"/>
    <property type="match status" value="1"/>
</dbReference>
<evidence type="ECO:0000313" key="4">
    <source>
        <dbReference type="Proteomes" id="UP000039046"/>
    </source>
</evidence>
<dbReference type="Proteomes" id="UP000039046">
    <property type="component" value="Unassembled WGS sequence"/>
</dbReference>
<keyword evidence="4" id="KW-1185">Reference proteome</keyword>
<organism evidence="3 4">
    <name type="scientific">[Torrubiella] hemipterigena</name>
    <dbReference type="NCBI Taxonomy" id="1531966"/>
    <lineage>
        <taxon>Eukaryota</taxon>
        <taxon>Fungi</taxon>
        <taxon>Dikarya</taxon>
        <taxon>Ascomycota</taxon>
        <taxon>Pezizomycotina</taxon>
        <taxon>Sordariomycetes</taxon>
        <taxon>Hypocreomycetidae</taxon>
        <taxon>Hypocreales</taxon>
        <taxon>Clavicipitaceae</taxon>
        <taxon>Clavicipitaceae incertae sedis</taxon>
        <taxon>'Torrubiella' clade</taxon>
    </lineage>
</organism>
<reference evidence="3 4" key="1">
    <citation type="journal article" date="2015" name="Genome Announc.">
        <title>Draft Genome Sequence and Gene Annotation of the Entomopathogenic Fungus Verticillium hemipterigenum.</title>
        <authorList>
            <person name="Horn F."/>
            <person name="Habel A."/>
            <person name="Scharf D.H."/>
            <person name="Dworschak J."/>
            <person name="Brakhage A.A."/>
            <person name="Guthke R."/>
            <person name="Hertweck C."/>
            <person name="Linde J."/>
        </authorList>
    </citation>
    <scope>NUCLEOTIDE SEQUENCE [LARGE SCALE GENOMIC DNA]</scope>
</reference>